<dbReference type="PANTHER" id="PTHR33393:SF11">
    <property type="entry name" value="POLYGLUTAMINE SYNTHESIS ACCESSORY PROTEIN RV0574C-RELATED"/>
    <property type="match status" value="1"/>
</dbReference>
<dbReference type="Gene3D" id="3.60.21.10">
    <property type="match status" value="1"/>
</dbReference>
<gene>
    <name evidence="3" type="ORF">MUN87_09270</name>
</gene>
<dbReference type="SUPFAM" id="SSF56300">
    <property type="entry name" value="Metallo-dependent phosphatases"/>
    <property type="match status" value="1"/>
</dbReference>
<evidence type="ECO:0000313" key="3">
    <source>
        <dbReference type="EMBL" id="UOQ87048.1"/>
    </source>
</evidence>
<dbReference type="PANTHER" id="PTHR33393">
    <property type="entry name" value="POLYGLUTAMINE SYNTHESIS ACCESSORY PROTEIN RV0574C-RELATED"/>
    <property type="match status" value="1"/>
</dbReference>
<dbReference type="Pfam" id="PF09587">
    <property type="entry name" value="PGA_cap"/>
    <property type="match status" value="1"/>
</dbReference>
<dbReference type="RefSeq" id="WP_244747490.1">
    <property type="nucleotide sequence ID" value="NZ_CP095071.1"/>
</dbReference>
<comment type="similarity">
    <text evidence="1">Belongs to the CapA family.</text>
</comment>
<reference evidence="3 4" key="1">
    <citation type="submission" date="2022-04" db="EMBL/GenBank/DDBJ databases">
        <title>Gracilibacillus sp. isolated from saltern.</title>
        <authorList>
            <person name="Won M."/>
            <person name="Lee C.-M."/>
            <person name="Woen H.-Y."/>
            <person name="Kwon S.-W."/>
        </authorList>
    </citation>
    <scope>NUCLEOTIDE SEQUENCE [LARGE SCALE GENOMIC DNA]</scope>
    <source>
        <strain evidence="3 4">SSPM10-3</strain>
    </source>
</reference>
<feature type="domain" description="Capsule synthesis protein CapA" evidence="2">
    <location>
        <begin position="3"/>
        <end position="235"/>
    </location>
</feature>
<evidence type="ECO:0000259" key="2">
    <source>
        <dbReference type="SMART" id="SM00854"/>
    </source>
</evidence>
<organism evidence="3 4">
    <name type="scientific">Gracilibacillus salinarum</name>
    <dbReference type="NCBI Taxonomy" id="2932255"/>
    <lineage>
        <taxon>Bacteria</taxon>
        <taxon>Bacillati</taxon>
        <taxon>Bacillota</taxon>
        <taxon>Bacilli</taxon>
        <taxon>Bacillales</taxon>
        <taxon>Bacillaceae</taxon>
        <taxon>Gracilibacillus</taxon>
    </lineage>
</organism>
<sequence>MVDIFVCGDIVNYQHKDGYFISEPLRDIIAGANFSIANFEAPIQGNFGPAEKSGIQHHQCKNTIAALKDQGFDMLTLANNHIMDYGEEGLKATLNEIKANELRNIGAGTSFSEAYTPQIVKINNITIGFINACEAQFGVLDYNSSDKSGYAWINHNEIDEKIIELRNICDYVVVLAHAGLENFSIPQQEWRMRYKQFINLGADVVIGSHPHVPQGFEEYKGKFIFYSLGNFYFDSKNYVNKEDNSYSVLLKLEKELSFELIYHHKEDGQVLLSQDDQKINIHDLNRQLEDNYVSELDKISLSVFNKKIKKNLVYSLSIGIYDGGILSSLKRIIRIIIGREKRHNKKLLSLHLMRNETYYYVARRALELQANSKIDGDIHE</sequence>
<dbReference type="InterPro" id="IPR029052">
    <property type="entry name" value="Metallo-depent_PP-like"/>
</dbReference>
<dbReference type="EMBL" id="CP095071">
    <property type="protein sequence ID" value="UOQ87048.1"/>
    <property type="molecule type" value="Genomic_DNA"/>
</dbReference>
<name>A0ABY4GSC2_9BACI</name>
<dbReference type="SMART" id="SM00854">
    <property type="entry name" value="PGA_cap"/>
    <property type="match status" value="1"/>
</dbReference>
<dbReference type="InterPro" id="IPR019079">
    <property type="entry name" value="Capsule_synth_CapA"/>
</dbReference>
<proteinExistence type="inferred from homology"/>
<accession>A0ABY4GSC2</accession>
<dbReference type="InterPro" id="IPR052169">
    <property type="entry name" value="CW_Biosynth-Accessory"/>
</dbReference>
<protein>
    <submittedName>
        <fullName evidence="3">CapA family protein</fullName>
    </submittedName>
</protein>
<keyword evidence="4" id="KW-1185">Reference proteome</keyword>
<evidence type="ECO:0000256" key="1">
    <source>
        <dbReference type="ARBA" id="ARBA00005662"/>
    </source>
</evidence>
<dbReference type="Proteomes" id="UP000831537">
    <property type="component" value="Chromosome"/>
</dbReference>
<evidence type="ECO:0000313" key="4">
    <source>
        <dbReference type="Proteomes" id="UP000831537"/>
    </source>
</evidence>
<dbReference type="CDD" id="cd07381">
    <property type="entry name" value="MPP_CapA"/>
    <property type="match status" value="1"/>
</dbReference>